<dbReference type="EMBL" id="BAABAL010000021">
    <property type="protein sequence ID" value="GAA4032342.1"/>
    <property type="molecule type" value="Genomic_DNA"/>
</dbReference>
<feature type="signal peptide" evidence="2">
    <location>
        <begin position="1"/>
        <end position="36"/>
    </location>
</feature>
<comment type="caution">
    <text evidence="3">The sequence shown here is derived from an EMBL/GenBank/DDBJ whole genome shotgun (WGS) entry which is preliminary data.</text>
</comment>
<organism evidence="3 4">
    <name type="scientific">Allokutzneria multivorans</name>
    <dbReference type="NCBI Taxonomy" id="1142134"/>
    <lineage>
        <taxon>Bacteria</taxon>
        <taxon>Bacillati</taxon>
        <taxon>Actinomycetota</taxon>
        <taxon>Actinomycetes</taxon>
        <taxon>Pseudonocardiales</taxon>
        <taxon>Pseudonocardiaceae</taxon>
        <taxon>Allokutzneria</taxon>
    </lineage>
</organism>
<proteinExistence type="predicted"/>
<gene>
    <name evidence="3" type="ORF">GCM10022247_66710</name>
</gene>
<evidence type="ECO:0000256" key="2">
    <source>
        <dbReference type="SAM" id="SignalP"/>
    </source>
</evidence>
<keyword evidence="4" id="KW-1185">Reference proteome</keyword>
<sequence length="126" mass="13165">MCHMQRTSQRQRPVLSVLLVLLAALAALGLASPAFGSAPDDGDKQARHVVSELAHPSPALRGRQQAHAVPVRGYLATGPVLFALLPPAEPVPQPLAPLGFAPQDRFTGSFSAPTAPVGSRAPPRRA</sequence>
<evidence type="ECO:0000313" key="4">
    <source>
        <dbReference type="Proteomes" id="UP001501747"/>
    </source>
</evidence>
<accession>A0ABP7TX42</accession>
<protein>
    <recommendedName>
        <fullName evidence="5">Secreted protein</fullName>
    </recommendedName>
</protein>
<feature type="chain" id="PRO_5045631363" description="Secreted protein" evidence="2">
    <location>
        <begin position="37"/>
        <end position="126"/>
    </location>
</feature>
<feature type="region of interest" description="Disordered" evidence="1">
    <location>
        <begin position="106"/>
        <end position="126"/>
    </location>
</feature>
<evidence type="ECO:0000313" key="3">
    <source>
        <dbReference type="EMBL" id="GAA4032342.1"/>
    </source>
</evidence>
<evidence type="ECO:0000256" key="1">
    <source>
        <dbReference type="SAM" id="MobiDB-lite"/>
    </source>
</evidence>
<feature type="compositionally biased region" description="Basic and acidic residues" evidence="1">
    <location>
        <begin position="41"/>
        <end position="50"/>
    </location>
</feature>
<name>A0ABP7TX42_9PSEU</name>
<dbReference type="Proteomes" id="UP001501747">
    <property type="component" value="Unassembled WGS sequence"/>
</dbReference>
<feature type="region of interest" description="Disordered" evidence="1">
    <location>
        <begin position="36"/>
        <end position="65"/>
    </location>
</feature>
<keyword evidence="2" id="KW-0732">Signal</keyword>
<reference evidence="4" key="1">
    <citation type="journal article" date="2019" name="Int. J. Syst. Evol. Microbiol.">
        <title>The Global Catalogue of Microorganisms (GCM) 10K type strain sequencing project: providing services to taxonomists for standard genome sequencing and annotation.</title>
        <authorList>
            <consortium name="The Broad Institute Genomics Platform"/>
            <consortium name="The Broad Institute Genome Sequencing Center for Infectious Disease"/>
            <person name="Wu L."/>
            <person name="Ma J."/>
        </authorList>
    </citation>
    <scope>NUCLEOTIDE SEQUENCE [LARGE SCALE GENOMIC DNA]</scope>
    <source>
        <strain evidence="4">JCM 17342</strain>
    </source>
</reference>
<evidence type="ECO:0008006" key="5">
    <source>
        <dbReference type="Google" id="ProtNLM"/>
    </source>
</evidence>